<dbReference type="Proteomes" id="UP000002213">
    <property type="component" value="Chromosome"/>
</dbReference>
<keyword evidence="2" id="KW-1185">Reference proteome</keyword>
<dbReference type="EMBL" id="CP001630">
    <property type="protein sequence ID" value="ACU39418.1"/>
    <property type="molecule type" value="Genomic_DNA"/>
</dbReference>
<protein>
    <submittedName>
        <fullName evidence="1">Uncharacterized protein</fullName>
    </submittedName>
</protein>
<gene>
    <name evidence="1" type="ordered locus">Amir_5602</name>
</gene>
<evidence type="ECO:0000313" key="2">
    <source>
        <dbReference type="Proteomes" id="UP000002213"/>
    </source>
</evidence>
<dbReference type="STRING" id="446462.Amir_5602"/>
<dbReference type="RefSeq" id="WP_015804303.1">
    <property type="nucleotide sequence ID" value="NC_013093.1"/>
</dbReference>
<name>C6WC30_ACTMD</name>
<accession>C6WC30</accession>
<proteinExistence type="predicted"/>
<dbReference type="KEGG" id="ami:Amir_5602"/>
<dbReference type="AlphaFoldDB" id="C6WC30"/>
<organism evidence="1 2">
    <name type="scientific">Actinosynnema mirum (strain ATCC 29888 / DSM 43827 / JCM 3225 / NBRC 14064 / NCIMB 13271 / NRRL B-12336 / IMRU 3971 / 101)</name>
    <dbReference type="NCBI Taxonomy" id="446462"/>
    <lineage>
        <taxon>Bacteria</taxon>
        <taxon>Bacillati</taxon>
        <taxon>Actinomycetota</taxon>
        <taxon>Actinomycetes</taxon>
        <taxon>Pseudonocardiales</taxon>
        <taxon>Pseudonocardiaceae</taxon>
        <taxon>Actinosynnema</taxon>
    </lineage>
</organism>
<evidence type="ECO:0000313" key="1">
    <source>
        <dbReference type="EMBL" id="ACU39418.1"/>
    </source>
</evidence>
<reference evidence="1 2" key="1">
    <citation type="journal article" date="2009" name="Stand. Genomic Sci.">
        <title>Complete genome sequence of Actinosynnema mirum type strain (101).</title>
        <authorList>
            <person name="Land M."/>
            <person name="Lapidus A."/>
            <person name="Mayilraj S."/>
            <person name="Chen F."/>
            <person name="Copeland A."/>
            <person name="Del Rio T.G."/>
            <person name="Nolan M."/>
            <person name="Lucas S."/>
            <person name="Tice H."/>
            <person name="Cheng J.F."/>
            <person name="Chertkov O."/>
            <person name="Bruce D."/>
            <person name="Goodwin L."/>
            <person name="Pitluck S."/>
            <person name="Rohde M."/>
            <person name="Goker M."/>
            <person name="Pati A."/>
            <person name="Ivanova N."/>
            <person name="Mavromatis K."/>
            <person name="Chen A."/>
            <person name="Palaniappan K."/>
            <person name="Hauser L."/>
            <person name="Chang Y.J."/>
            <person name="Jeffries C.C."/>
            <person name="Brettin T."/>
            <person name="Detter J.C."/>
            <person name="Han C."/>
            <person name="Chain P."/>
            <person name="Tindall B.J."/>
            <person name="Bristow J."/>
            <person name="Eisen J.A."/>
            <person name="Markowitz V."/>
            <person name="Hugenholtz P."/>
            <person name="Kyrpides N.C."/>
            <person name="Klenk H.P."/>
        </authorList>
    </citation>
    <scope>NUCLEOTIDE SEQUENCE [LARGE SCALE GENOMIC DNA]</scope>
    <source>
        <strain evidence="2">ATCC 29888 / DSM 43827 / JCM 3225 / NBRC 14064 / NCIMB 13271 / NRRL B-12336 / IMRU 3971 / 101</strain>
    </source>
</reference>
<dbReference type="eggNOG" id="ENOG502ZWFI">
    <property type="taxonomic scope" value="Bacteria"/>
</dbReference>
<dbReference type="HOGENOM" id="CLU_887909_0_0_11"/>
<dbReference type="OrthoDB" id="3666712at2"/>
<sequence length="313" mass="34162">MITAASFPTPHLALRSNDPAQTAAVSEFAEHQAHAANTIPRRYLRLNTVTARTLGDLLDELHAWRWRLAKGHGDPRGGHGVDGDAARFMTTISSAGANYDRLGAIGRMPVNPRWDEASHSYVDGEPTPASRIMEHYGAIARARLQAAGVDELHTEVRLPDGRRVVGNSLVRGERARELAAELIERLRSRGLDTSRFDTGQDSDPVYAITADHADRDTMREAALQTLADAAATGGHADRLAAWRTSRFLLFQAPHMKKGSDAVTRVFLVAVGAWLLDTAPVMQQDADLRCMTLGQVDAHTMPADANLLPQNDTR</sequence>